<gene>
    <name evidence="2" type="ORF">K489DRAFT_384553</name>
</gene>
<dbReference type="AlphaFoldDB" id="A0A6J3LSM8"/>
<dbReference type="RefSeq" id="XP_033455674.1">
    <property type="nucleotide sequence ID" value="XM_033605883.1"/>
</dbReference>
<accession>A0A6J3LSM8</accession>
<name>A0A6J3LSM8_9PEZI</name>
<evidence type="ECO:0000313" key="1">
    <source>
        <dbReference type="Proteomes" id="UP000504637"/>
    </source>
</evidence>
<dbReference type="Proteomes" id="UP000504637">
    <property type="component" value="Unplaced"/>
</dbReference>
<keyword evidence="1" id="KW-1185">Reference proteome</keyword>
<proteinExistence type="predicted"/>
<reference evidence="2" key="3">
    <citation type="submission" date="2025-08" db="UniProtKB">
        <authorList>
            <consortium name="RefSeq"/>
        </authorList>
    </citation>
    <scope>IDENTIFICATION</scope>
    <source>
        <strain evidence="2">CBS 342.82</strain>
    </source>
</reference>
<protein>
    <submittedName>
        <fullName evidence="2">Uncharacterized protein</fullName>
    </submittedName>
</protein>
<reference evidence="2" key="1">
    <citation type="submission" date="2020-01" db="EMBL/GenBank/DDBJ databases">
        <authorList>
            <consortium name="DOE Joint Genome Institute"/>
            <person name="Haridas S."/>
            <person name="Albert R."/>
            <person name="Binder M."/>
            <person name="Bloem J."/>
            <person name="Labutti K."/>
            <person name="Salamov A."/>
            <person name="Andreopoulos B."/>
            <person name="Baker S.E."/>
            <person name="Barry K."/>
            <person name="Bills G."/>
            <person name="Bluhm B.H."/>
            <person name="Cannon C."/>
            <person name="Castanera R."/>
            <person name="Culley D.E."/>
            <person name="Daum C."/>
            <person name="Ezra D."/>
            <person name="Gonzalez J.B."/>
            <person name="Henrissat B."/>
            <person name="Kuo A."/>
            <person name="Liang C."/>
            <person name="Lipzen A."/>
            <person name="Lutzoni F."/>
            <person name="Magnuson J."/>
            <person name="Mondo S."/>
            <person name="Nolan M."/>
            <person name="Ohm R."/>
            <person name="Pangilinan J."/>
            <person name="Park H.-J."/>
            <person name="Ramirez L."/>
            <person name="Alfaro M."/>
            <person name="Sun H."/>
            <person name="Tritt A."/>
            <person name="Yoshinaga Y."/>
            <person name="Zwiers L.-H."/>
            <person name="Turgeon B.G."/>
            <person name="Goodwin S.B."/>
            <person name="Spatafora J.W."/>
            <person name="Crous P.W."/>
            <person name="Grigoriev I.V."/>
        </authorList>
    </citation>
    <scope>NUCLEOTIDE SEQUENCE</scope>
    <source>
        <strain evidence="2">CBS 342.82</strain>
    </source>
</reference>
<sequence>MERDGQQSAGIGMRCGRLGLGFGLMTSPRSRESCEEHFHQVNCPRQSCRHQTHHSESRSNPRQVHDISISHGQGLQEALTACLSVWYSKDSPVELWHDCSTVDSTVMSSPPPPFHISSQAFRSWKGEFIRWRPPPSSNGGDMLKLVESFIPAAKNNDKLSMLIM</sequence>
<evidence type="ECO:0000313" key="2">
    <source>
        <dbReference type="RefSeq" id="XP_033455674.1"/>
    </source>
</evidence>
<reference evidence="2" key="2">
    <citation type="submission" date="2020-04" db="EMBL/GenBank/DDBJ databases">
        <authorList>
            <consortium name="NCBI Genome Project"/>
        </authorList>
    </citation>
    <scope>NUCLEOTIDE SEQUENCE</scope>
    <source>
        <strain evidence="2">CBS 342.82</strain>
    </source>
</reference>
<dbReference type="GeneID" id="54363683"/>
<organism evidence="2">
    <name type="scientific">Dissoconium aciculare CBS 342.82</name>
    <dbReference type="NCBI Taxonomy" id="1314786"/>
    <lineage>
        <taxon>Eukaryota</taxon>
        <taxon>Fungi</taxon>
        <taxon>Dikarya</taxon>
        <taxon>Ascomycota</taxon>
        <taxon>Pezizomycotina</taxon>
        <taxon>Dothideomycetes</taxon>
        <taxon>Dothideomycetidae</taxon>
        <taxon>Mycosphaerellales</taxon>
        <taxon>Dissoconiaceae</taxon>
        <taxon>Dissoconium</taxon>
    </lineage>
</organism>